<feature type="binding site" evidence="3">
    <location>
        <position position="80"/>
    </location>
    <ligand>
        <name>substrate</name>
    </ligand>
</feature>
<dbReference type="PANTHER" id="PTHR43798">
    <property type="entry name" value="MONOACYLGLYCEROL LIPASE"/>
    <property type="match status" value="1"/>
</dbReference>
<dbReference type="InterPro" id="IPR029058">
    <property type="entry name" value="AB_hydrolase_fold"/>
</dbReference>
<evidence type="ECO:0000313" key="5">
    <source>
        <dbReference type="EMBL" id="SPT97202.1"/>
    </source>
</evidence>
<reference evidence="5 6" key="1">
    <citation type="submission" date="2018-06" db="EMBL/GenBank/DDBJ databases">
        <authorList>
            <consortium name="Pathogen Informatics"/>
            <person name="Doyle S."/>
        </authorList>
    </citation>
    <scope>NUCLEOTIDE SEQUENCE [LARGE SCALE GENOMIC DNA]</scope>
    <source>
        <strain evidence="5 6">NCTC7582</strain>
    </source>
</reference>
<organism evidence="5 6">
    <name type="scientific">Lysinibacillus capsici</name>
    <dbReference type="NCBI Taxonomy" id="2115968"/>
    <lineage>
        <taxon>Bacteria</taxon>
        <taxon>Bacillati</taxon>
        <taxon>Bacillota</taxon>
        <taxon>Bacilli</taxon>
        <taxon>Bacillales</taxon>
        <taxon>Bacillaceae</taxon>
        <taxon>Lysinibacillus</taxon>
    </lineage>
</organism>
<dbReference type="RefSeq" id="WP_112116754.1">
    <property type="nucleotide sequence ID" value="NZ_UAQE01000001.1"/>
</dbReference>
<sequence>MSVGVLCIHGFSGGPYEVKPFTSYLRSHTDWIIEEPTLSGHGEELHMSGFKAKHWLMDAELAFRSLAKKVDEVIVVGFSMGGIIALYLAKRYKVKKLVLLSAAAKYVSPKQLVKDFKMLATDAYHHNLTNNELYLRYHQKFNNVPLASTVEFMKLVRMVEPYYRHIQIPVYIVQGKLDGIVPYHTAQFLFDELASTDKVLYFSDNGKHHICFEEDCSEWFPQVLMFLKDK</sequence>
<dbReference type="GO" id="GO:0016020">
    <property type="term" value="C:membrane"/>
    <property type="evidence" value="ECO:0007669"/>
    <property type="project" value="TreeGrafter"/>
</dbReference>
<dbReference type="PANTHER" id="PTHR43798:SF31">
    <property type="entry name" value="AB HYDROLASE SUPERFAMILY PROTEIN YCLE"/>
    <property type="match status" value="1"/>
</dbReference>
<feature type="binding site" evidence="3">
    <location>
        <position position="11"/>
    </location>
    <ligand>
        <name>substrate</name>
    </ligand>
</feature>
<protein>
    <submittedName>
        <fullName evidence="5">Esterase</fullName>
        <ecNumber evidence="5">3.1.1.23</ecNumber>
    </submittedName>
</protein>
<dbReference type="InterPro" id="IPR012354">
    <property type="entry name" value="Esterase_lipase"/>
</dbReference>
<name>A0A2X0Z5X5_9BACI</name>
<keyword evidence="1 5" id="KW-0378">Hydrolase</keyword>
<feature type="active site" description="Charge relay system" evidence="2">
    <location>
        <position position="178"/>
    </location>
</feature>
<dbReference type="PIRSF" id="PIRSF017388">
    <property type="entry name" value="Esterase_lipase"/>
    <property type="match status" value="1"/>
</dbReference>
<dbReference type="Pfam" id="PF12146">
    <property type="entry name" value="Hydrolase_4"/>
    <property type="match status" value="1"/>
</dbReference>
<evidence type="ECO:0000256" key="2">
    <source>
        <dbReference type="PIRSR" id="PIRSR017388-1"/>
    </source>
</evidence>
<dbReference type="EMBL" id="UAQE01000001">
    <property type="protein sequence ID" value="SPT97202.1"/>
    <property type="molecule type" value="Genomic_DNA"/>
</dbReference>
<dbReference type="Proteomes" id="UP000251431">
    <property type="component" value="Unassembled WGS sequence"/>
</dbReference>
<dbReference type="InterPro" id="IPR050266">
    <property type="entry name" value="AB_hydrolase_sf"/>
</dbReference>
<dbReference type="Gene3D" id="3.40.50.1820">
    <property type="entry name" value="alpha/beta hydrolase"/>
    <property type="match status" value="1"/>
</dbReference>
<gene>
    <name evidence="5" type="ORF">NCTC7582_00970</name>
</gene>
<feature type="active site" description="Charge relay system" evidence="2">
    <location>
        <position position="208"/>
    </location>
</feature>
<dbReference type="InterPro" id="IPR022742">
    <property type="entry name" value="Hydrolase_4"/>
</dbReference>
<accession>A0A2X0Z5X5</accession>
<evidence type="ECO:0000259" key="4">
    <source>
        <dbReference type="Pfam" id="PF12146"/>
    </source>
</evidence>
<evidence type="ECO:0000256" key="1">
    <source>
        <dbReference type="ARBA" id="ARBA00022801"/>
    </source>
</evidence>
<dbReference type="STRING" id="1421.A2J09_16635"/>
<dbReference type="GO" id="GO:0047372">
    <property type="term" value="F:monoacylglycerol lipase activity"/>
    <property type="evidence" value="ECO:0007669"/>
    <property type="project" value="UniProtKB-EC"/>
</dbReference>
<dbReference type="EC" id="3.1.1.23" evidence="5"/>
<feature type="active site" description="Nucleophile" evidence="2">
    <location>
        <position position="79"/>
    </location>
</feature>
<feature type="domain" description="Serine aminopeptidase S33" evidence="4">
    <location>
        <begin position="40"/>
        <end position="215"/>
    </location>
</feature>
<dbReference type="AlphaFoldDB" id="A0A2X0Z5X5"/>
<evidence type="ECO:0000313" key="6">
    <source>
        <dbReference type="Proteomes" id="UP000251431"/>
    </source>
</evidence>
<dbReference type="SUPFAM" id="SSF53474">
    <property type="entry name" value="alpha/beta-Hydrolases"/>
    <property type="match status" value="1"/>
</dbReference>
<proteinExistence type="predicted"/>
<evidence type="ECO:0000256" key="3">
    <source>
        <dbReference type="PIRSR" id="PIRSR017388-2"/>
    </source>
</evidence>